<evidence type="ECO:0000313" key="18">
    <source>
        <dbReference type="EMBL" id="SUQ20042.1"/>
    </source>
</evidence>
<dbReference type="EC" id="3.6.1.55" evidence="12"/>
<comment type="cofactor">
    <cofactor evidence="1">
        <name>Mg(2+)</name>
        <dbReference type="ChEBI" id="CHEBI:18420"/>
    </cofactor>
</comment>
<dbReference type="RefSeq" id="WP_109572494.1">
    <property type="nucleotide sequence ID" value="NZ_UHJL01000001.1"/>
</dbReference>
<dbReference type="GO" id="GO:0046872">
    <property type="term" value="F:metal ion binding"/>
    <property type="evidence" value="ECO:0007669"/>
    <property type="project" value="UniProtKB-KW"/>
</dbReference>
<organism evidence="18 19">
    <name type="scientific">Fibrobacter succinogenes</name>
    <name type="common">Bacteroides succinogenes</name>
    <dbReference type="NCBI Taxonomy" id="833"/>
    <lineage>
        <taxon>Bacteria</taxon>
        <taxon>Pseudomonadati</taxon>
        <taxon>Fibrobacterota</taxon>
        <taxon>Fibrobacteria</taxon>
        <taxon>Fibrobacterales</taxon>
        <taxon>Fibrobacteraceae</taxon>
        <taxon>Fibrobacter</taxon>
    </lineage>
</organism>
<evidence type="ECO:0000256" key="11">
    <source>
        <dbReference type="ARBA" id="ARBA00036904"/>
    </source>
</evidence>
<comment type="catalytic activity">
    <reaction evidence="10">
        <text>8-oxo-dGTP + H2O = 8-oxo-dGMP + diphosphate + H(+)</text>
        <dbReference type="Rhea" id="RHEA:31575"/>
        <dbReference type="ChEBI" id="CHEBI:15377"/>
        <dbReference type="ChEBI" id="CHEBI:15378"/>
        <dbReference type="ChEBI" id="CHEBI:33019"/>
        <dbReference type="ChEBI" id="CHEBI:63224"/>
        <dbReference type="ChEBI" id="CHEBI:77896"/>
        <dbReference type="EC" id="3.6.1.55"/>
    </reaction>
</comment>
<evidence type="ECO:0000313" key="19">
    <source>
        <dbReference type="Proteomes" id="UP000255423"/>
    </source>
</evidence>
<keyword evidence="8" id="KW-0460">Magnesium</keyword>
<evidence type="ECO:0000256" key="6">
    <source>
        <dbReference type="ARBA" id="ARBA00022763"/>
    </source>
</evidence>
<dbReference type="InterPro" id="IPR015797">
    <property type="entry name" value="NUDIX_hydrolase-like_dom_sf"/>
</dbReference>
<feature type="domain" description="Nudix hydrolase" evidence="17">
    <location>
        <begin position="1"/>
        <end position="124"/>
    </location>
</feature>
<keyword evidence="4" id="KW-0235">DNA replication</keyword>
<evidence type="ECO:0000256" key="8">
    <source>
        <dbReference type="ARBA" id="ARBA00022842"/>
    </source>
</evidence>
<accession>A0A380RYS5</accession>
<evidence type="ECO:0000256" key="15">
    <source>
        <dbReference type="ARBA" id="ARBA00041979"/>
    </source>
</evidence>
<dbReference type="PANTHER" id="PTHR47707:SF1">
    <property type="entry name" value="NUDIX HYDROLASE FAMILY PROTEIN"/>
    <property type="match status" value="1"/>
</dbReference>
<keyword evidence="9" id="KW-0234">DNA repair</keyword>
<evidence type="ECO:0000256" key="2">
    <source>
        <dbReference type="ARBA" id="ARBA00005582"/>
    </source>
</evidence>
<evidence type="ECO:0000256" key="9">
    <source>
        <dbReference type="ARBA" id="ARBA00023204"/>
    </source>
</evidence>
<dbReference type="PROSITE" id="PS51462">
    <property type="entry name" value="NUDIX"/>
    <property type="match status" value="1"/>
</dbReference>
<protein>
    <recommendedName>
        <fullName evidence="13">8-oxo-dGTP diphosphatase</fullName>
        <ecNumber evidence="12">3.6.1.55</ecNumber>
    </recommendedName>
    <alternativeName>
        <fullName evidence="16">7,8-dihydro-8-oxoguanine-triphosphatase</fullName>
    </alternativeName>
    <alternativeName>
        <fullName evidence="15">Mutator protein MutT</fullName>
    </alternativeName>
    <alternativeName>
        <fullName evidence="14">dGTP pyrophosphohydrolase</fullName>
    </alternativeName>
</protein>
<comment type="catalytic activity">
    <reaction evidence="11">
        <text>8-oxo-GTP + H2O = 8-oxo-GMP + diphosphate + H(+)</text>
        <dbReference type="Rhea" id="RHEA:67616"/>
        <dbReference type="ChEBI" id="CHEBI:15377"/>
        <dbReference type="ChEBI" id="CHEBI:15378"/>
        <dbReference type="ChEBI" id="CHEBI:33019"/>
        <dbReference type="ChEBI" id="CHEBI:143553"/>
        <dbReference type="ChEBI" id="CHEBI:145694"/>
    </reaction>
</comment>
<dbReference type="GO" id="GO:0006260">
    <property type="term" value="P:DNA replication"/>
    <property type="evidence" value="ECO:0007669"/>
    <property type="project" value="UniProtKB-KW"/>
</dbReference>
<dbReference type="Pfam" id="PF14815">
    <property type="entry name" value="NUDIX_4"/>
    <property type="match status" value="1"/>
</dbReference>
<sequence length="125" mass="14439">MMAVCGVVRRKGRVLMCKRGAGTLFPGFWELPTEILEDGEMAEDALERAFFERLTDFPQKMKPLGAVDFDYGEGCRILAYDVELSRNFIHIYGYDDFRWVKPKDLKRLRVLTPHVTLLTEVNHGL</sequence>
<dbReference type="GO" id="GO:0044716">
    <property type="term" value="F:8-oxo-GDP phosphatase activity"/>
    <property type="evidence" value="ECO:0007669"/>
    <property type="project" value="TreeGrafter"/>
</dbReference>
<evidence type="ECO:0000256" key="4">
    <source>
        <dbReference type="ARBA" id="ARBA00022705"/>
    </source>
</evidence>
<reference evidence="18 19" key="1">
    <citation type="submission" date="2017-08" db="EMBL/GenBank/DDBJ databases">
        <authorList>
            <person name="de Groot N.N."/>
        </authorList>
    </citation>
    <scope>NUCLEOTIDE SEQUENCE [LARGE SCALE GENOMIC DNA]</scope>
    <source>
        <strain evidence="18 19">HM2</strain>
    </source>
</reference>
<dbReference type="InterPro" id="IPR000086">
    <property type="entry name" value="NUDIX_hydrolase_dom"/>
</dbReference>
<evidence type="ECO:0000256" key="14">
    <source>
        <dbReference type="ARBA" id="ARBA00041592"/>
    </source>
</evidence>
<evidence type="ECO:0000256" key="3">
    <source>
        <dbReference type="ARBA" id="ARBA00022457"/>
    </source>
</evidence>
<gene>
    <name evidence="18" type="ORF">SAMN05661053_1294</name>
</gene>
<dbReference type="EMBL" id="UHJL01000001">
    <property type="protein sequence ID" value="SUQ20042.1"/>
    <property type="molecule type" value="Genomic_DNA"/>
</dbReference>
<keyword evidence="3" id="KW-0515">Mutator protein</keyword>
<evidence type="ECO:0000259" key="17">
    <source>
        <dbReference type="PROSITE" id="PS51462"/>
    </source>
</evidence>
<dbReference type="AlphaFoldDB" id="A0A380RYS5"/>
<evidence type="ECO:0000256" key="10">
    <source>
        <dbReference type="ARBA" id="ARBA00035861"/>
    </source>
</evidence>
<evidence type="ECO:0000256" key="5">
    <source>
        <dbReference type="ARBA" id="ARBA00022723"/>
    </source>
</evidence>
<name>A0A380RYS5_FIBSU</name>
<dbReference type="SUPFAM" id="SSF55811">
    <property type="entry name" value="Nudix"/>
    <property type="match status" value="1"/>
</dbReference>
<dbReference type="Gene3D" id="3.90.79.10">
    <property type="entry name" value="Nucleoside Triphosphate Pyrophosphohydrolase"/>
    <property type="match status" value="1"/>
</dbReference>
<evidence type="ECO:0000256" key="7">
    <source>
        <dbReference type="ARBA" id="ARBA00022801"/>
    </source>
</evidence>
<keyword evidence="6" id="KW-0227">DNA damage</keyword>
<comment type="similarity">
    <text evidence="2">Belongs to the Nudix hydrolase family.</text>
</comment>
<dbReference type="InterPro" id="IPR047127">
    <property type="entry name" value="MutT-like"/>
</dbReference>
<evidence type="ECO:0000256" key="12">
    <source>
        <dbReference type="ARBA" id="ARBA00038905"/>
    </source>
</evidence>
<dbReference type="PANTHER" id="PTHR47707">
    <property type="entry name" value="8-OXO-DGTP DIPHOSPHATASE"/>
    <property type="match status" value="1"/>
</dbReference>
<dbReference type="GO" id="GO:0006281">
    <property type="term" value="P:DNA repair"/>
    <property type="evidence" value="ECO:0007669"/>
    <property type="project" value="UniProtKB-KW"/>
</dbReference>
<dbReference type="InterPro" id="IPR029119">
    <property type="entry name" value="MutY_C"/>
</dbReference>
<proteinExistence type="inferred from homology"/>
<dbReference type="GO" id="GO:0035539">
    <property type="term" value="F:8-oxo-7,8-dihydrodeoxyguanosine triphosphate pyrophosphatase activity"/>
    <property type="evidence" value="ECO:0007669"/>
    <property type="project" value="UniProtKB-EC"/>
</dbReference>
<dbReference type="GO" id="GO:0008413">
    <property type="term" value="F:8-oxo-7,8-dihydroguanosine triphosphate pyrophosphatase activity"/>
    <property type="evidence" value="ECO:0007669"/>
    <property type="project" value="TreeGrafter"/>
</dbReference>
<evidence type="ECO:0000256" key="1">
    <source>
        <dbReference type="ARBA" id="ARBA00001946"/>
    </source>
</evidence>
<dbReference type="GO" id="GO:0044715">
    <property type="term" value="F:8-oxo-dGDP phosphatase activity"/>
    <property type="evidence" value="ECO:0007669"/>
    <property type="project" value="TreeGrafter"/>
</dbReference>
<evidence type="ECO:0000256" key="13">
    <source>
        <dbReference type="ARBA" id="ARBA00040794"/>
    </source>
</evidence>
<evidence type="ECO:0000256" key="16">
    <source>
        <dbReference type="ARBA" id="ARBA00042798"/>
    </source>
</evidence>
<keyword evidence="7" id="KW-0378">Hydrolase</keyword>
<dbReference type="Proteomes" id="UP000255423">
    <property type="component" value="Unassembled WGS sequence"/>
</dbReference>
<keyword evidence="5" id="KW-0479">Metal-binding</keyword>